<comment type="caution">
    <text evidence="2">The sequence shown here is derived from an EMBL/GenBank/DDBJ whole genome shotgun (WGS) entry which is preliminary data.</text>
</comment>
<evidence type="ECO:0000313" key="2">
    <source>
        <dbReference type="EMBL" id="KAJ3648015.1"/>
    </source>
</evidence>
<evidence type="ECO:0000313" key="3">
    <source>
        <dbReference type="Proteomes" id="UP001168821"/>
    </source>
</evidence>
<dbReference type="SUPFAM" id="SSF50370">
    <property type="entry name" value="Ricin B-like lectins"/>
    <property type="match status" value="1"/>
</dbReference>
<evidence type="ECO:0000259" key="1">
    <source>
        <dbReference type="Pfam" id="PF14200"/>
    </source>
</evidence>
<dbReference type="InterPro" id="IPR035992">
    <property type="entry name" value="Ricin_B-like_lectins"/>
</dbReference>
<protein>
    <recommendedName>
        <fullName evidence="1">Ricin B lectin domain-containing protein</fullName>
    </recommendedName>
</protein>
<accession>A0AA38I2X7</accession>
<dbReference type="CDD" id="cd00161">
    <property type="entry name" value="beta-trefoil_Ricin-like"/>
    <property type="match status" value="1"/>
</dbReference>
<feature type="domain" description="Ricin B lectin" evidence="1">
    <location>
        <begin position="14"/>
        <end position="77"/>
    </location>
</feature>
<reference evidence="2" key="1">
    <citation type="journal article" date="2023" name="G3 (Bethesda)">
        <title>Whole genome assemblies of Zophobas morio and Tenebrio molitor.</title>
        <authorList>
            <person name="Kaur S."/>
            <person name="Stinson S.A."/>
            <person name="diCenzo G.C."/>
        </authorList>
    </citation>
    <scope>NUCLEOTIDE SEQUENCE</scope>
    <source>
        <strain evidence="2">QUZm001</strain>
    </source>
</reference>
<gene>
    <name evidence="2" type="ORF">Zmor_019851</name>
</gene>
<keyword evidence="3" id="KW-1185">Reference proteome</keyword>
<dbReference type="EMBL" id="JALNTZ010000006">
    <property type="protein sequence ID" value="KAJ3648015.1"/>
    <property type="molecule type" value="Genomic_DNA"/>
</dbReference>
<organism evidence="2 3">
    <name type="scientific">Zophobas morio</name>
    <dbReference type="NCBI Taxonomy" id="2755281"/>
    <lineage>
        <taxon>Eukaryota</taxon>
        <taxon>Metazoa</taxon>
        <taxon>Ecdysozoa</taxon>
        <taxon>Arthropoda</taxon>
        <taxon>Hexapoda</taxon>
        <taxon>Insecta</taxon>
        <taxon>Pterygota</taxon>
        <taxon>Neoptera</taxon>
        <taxon>Endopterygota</taxon>
        <taxon>Coleoptera</taxon>
        <taxon>Polyphaga</taxon>
        <taxon>Cucujiformia</taxon>
        <taxon>Tenebrionidae</taxon>
        <taxon>Zophobas</taxon>
    </lineage>
</organism>
<name>A0AA38I2X7_9CUCU</name>
<proteinExistence type="predicted"/>
<dbReference type="InterPro" id="IPR000772">
    <property type="entry name" value="Ricin_B_lectin"/>
</dbReference>
<dbReference type="Pfam" id="PF14200">
    <property type="entry name" value="RicinB_lectin_2"/>
    <property type="match status" value="1"/>
</dbReference>
<dbReference type="Gene3D" id="2.80.10.50">
    <property type="match status" value="1"/>
</dbReference>
<sequence length="148" mass="16711">MCTSTVSAACDCSKEDELYSIRGIASGLVLDASKPDQIQIQRYTGVPAQLWRFERGTHAGLFRIVNHATGTALSYKDYKDGWYILTVKKASKQEFMININNTITNVETTWNMDVLDNKLRPGTLVGLYVTNGNRAQLFKLQEKYTYTT</sequence>
<dbReference type="Proteomes" id="UP001168821">
    <property type="component" value="Unassembled WGS sequence"/>
</dbReference>
<dbReference type="AlphaFoldDB" id="A0AA38I2X7"/>